<dbReference type="RefSeq" id="WP_212774535.1">
    <property type="nucleotide sequence ID" value="NZ_AP024601.1"/>
</dbReference>
<sequence>MEVIVLESEKRRTRTEGICQRRHHDSKKGGSILEIDLKPLHYLGGDFYLWEWLKNNRIGVIANKKPTIPSDSGFQP</sequence>
<proteinExistence type="predicted"/>
<accession>A0A8D5UFZ2</accession>
<dbReference type="EMBL" id="AP024601">
    <property type="protein sequence ID" value="BCU81277.1"/>
    <property type="molecule type" value="Genomic_DNA"/>
</dbReference>
<evidence type="ECO:0000313" key="2">
    <source>
        <dbReference type="Proteomes" id="UP000677436"/>
    </source>
</evidence>
<keyword evidence="2" id="KW-1185">Reference proteome</keyword>
<protein>
    <submittedName>
        <fullName evidence="1">Uncharacterized protein</fullName>
    </submittedName>
</protein>
<dbReference type="KEGG" id="pabs:JIR001_10600"/>
<evidence type="ECO:0000313" key="1">
    <source>
        <dbReference type="EMBL" id="BCU81277.1"/>
    </source>
</evidence>
<reference evidence="1" key="1">
    <citation type="journal article" date="2013" name="Int. J. Syst. Evol. Microbiol.">
        <title>Polycladomyces abyssicola gen. nov., sp. nov., a thermophilic filamentous bacterium isolated from hemipelagic sediment.</title>
        <authorList>
            <person name="Tsubouchi T."/>
            <person name="Shimane Y."/>
            <person name="Mori K."/>
            <person name="Usui K."/>
            <person name="Hiraki T."/>
            <person name="Tame A."/>
            <person name="Uematsu K."/>
            <person name="Maruyama T."/>
            <person name="Hatada Y."/>
        </authorList>
    </citation>
    <scope>NUCLEOTIDE SEQUENCE</scope>
    <source>
        <strain evidence="1">JIR-001</strain>
    </source>
</reference>
<organism evidence="1 2">
    <name type="scientific">Polycladomyces abyssicola</name>
    <dbReference type="NCBI Taxonomy" id="1125966"/>
    <lineage>
        <taxon>Bacteria</taxon>
        <taxon>Bacillati</taxon>
        <taxon>Bacillota</taxon>
        <taxon>Bacilli</taxon>
        <taxon>Bacillales</taxon>
        <taxon>Thermoactinomycetaceae</taxon>
        <taxon>Polycladomyces</taxon>
    </lineage>
</organism>
<dbReference type="AlphaFoldDB" id="A0A8D5UFZ2"/>
<gene>
    <name evidence="1" type="ORF">JIR001_10600</name>
</gene>
<reference evidence="1" key="2">
    <citation type="journal article" date="2021" name="Microbiol. Resour. Announc.">
        <title>Complete Genome Sequence of Polycladomyces abyssicola JIR-001T, Isolated from Hemipelagic Sediment in Deep Seawater.</title>
        <authorList>
            <person name="Tsubouchi T."/>
            <person name="Kaneko Y."/>
        </authorList>
    </citation>
    <scope>NUCLEOTIDE SEQUENCE</scope>
    <source>
        <strain evidence="1">JIR-001</strain>
    </source>
</reference>
<dbReference type="Proteomes" id="UP000677436">
    <property type="component" value="Chromosome"/>
</dbReference>
<name>A0A8D5UFZ2_9BACL</name>